<dbReference type="EMBL" id="WUQX01000001">
    <property type="protein sequence ID" value="MXP74450.1"/>
    <property type="molecule type" value="Genomic_DNA"/>
</dbReference>
<dbReference type="RefSeq" id="WP_159749769.1">
    <property type="nucleotide sequence ID" value="NZ_WUQX01000001.1"/>
</dbReference>
<evidence type="ECO:0000313" key="3">
    <source>
        <dbReference type="EMBL" id="MXP74450.1"/>
    </source>
</evidence>
<accession>A0A7X3MDR4</accession>
<dbReference type="Pfam" id="PF02558">
    <property type="entry name" value="ApbA"/>
    <property type="match status" value="1"/>
</dbReference>
<dbReference type="Gene3D" id="1.10.1040.10">
    <property type="entry name" value="N-(1-d-carboxylethyl)-l-norvaline Dehydrogenase, domain 2"/>
    <property type="match status" value="1"/>
</dbReference>
<evidence type="ECO:0000313" key="4">
    <source>
        <dbReference type="Proteomes" id="UP000460412"/>
    </source>
</evidence>
<dbReference type="InterPro" id="IPR013332">
    <property type="entry name" value="KPR_N"/>
</dbReference>
<protein>
    <submittedName>
        <fullName evidence="3">NAD/NADP octopine/nopaline dehydrogenase</fullName>
    </submittedName>
</protein>
<dbReference type="InterPro" id="IPR036291">
    <property type="entry name" value="NAD(P)-bd_dom_sf"/>
</dbReference>
<proteinExistence type="predicted"/>
<dbReference type="SUPFAM" id="SSF48179">
    <property type="entry name" value="6-phosphogluconate dehydrogenase C-terminal domain-like"/>
    <property type="match status" value="1"/>
</dbReference>
<dbReference type="InterPro" id="IPR003421">
    <property type="entry name" value="Opine_DH"/>
</dbReference>
<feature type="domain" description="Ketopantoate reductase N-terminal" evidence="2">
    <location>
        <begin position="3"/>
        <end position="108"/>
    </location>
</feature>
<dbReference type="SUPFAM" id="SSF51735">
    <property type="entry name" value="NAD(P)-binding Rossmann-fold domains"/>
    <property type="match status" value="1"/>
</dbReference>
<dbReference type="GO" id="GO:0016491">
    <property type="term" value="F:oxidoreductase activity"/>
    <property type="evidence" value="ECO:0007669"/>
    <property type="project" value="InterPro"/>
</dbReference>
<evidence type="ECO:0000259" key="1">
    <source>
        <dbReference type="Pfam" id="PF02317"/>
    </source>
</evidence>
<dbReference type="Gene3D" id="3.40.50.720">
    <property type="entry name" value="NAD(P)-binding Rossmann-like Domain"/>
    <property type="match status" value="1"/>
</dbReference>
<organism evidence="3 4">
    <name type="scientific">Sporofaciens musculi</name>
    <dbReference type="NCBI Taxonomy" id="2681861"/>
    <lineage>
        <taxon>Bacteria</taxon>
        <taxon>Bacillati</taxon>
        <taxon>Bacillota</taxon>
        <taxon>Clostridia</taxon>
        <taxon>Lachnospirales</taxon>
        <taxon>Lachnospiraceae</taxon>
        <taxon>Sporofaciens</taxon>
    </lineage>
</organism>
<dbReference type="InterPro" id="IPR013328">
    <property type="entry name" value="6PGD_dom2"/>
</dbReference>
<dbReference type="Proteomes" id="UP000460412">
    <property type="component" value="Unassembled WGS sequence"/>
</dbReference>
<sequence>MKIAVLGAGNSGCALAADYAWRGHEVTLIKTSHSLHDDNFRHLTENGAEIEMDEFGTKKVCKISHLTREVSEVRGHEVVLLSTQTGFHQEVLKRVLPYLEEGQILLINPGYLSTAYALGLGLKEGVIVAEAESNFIDGRIWSPGHFKVGFRNVRNPLGVYPAQKTAQAAAVLDEMGTPFVYLKSVAEAALHNPNMIVHTVGAVMSIPRIEATKGDYCMYHEVFTPSVWTLLEALDREKMDILEALGFERLAYAEACKFRNSLDELREGREVFFEYASMPQRAKGPQSVNSRYITEDVPQGLVLMESLGQVLDIPVPVCTALIELASASLKTDFRKDGRTLKRLGEENVRRILNMH</sequence>
<dbReference type="AlphaFoldDB" id="A0A7X3MDR4"/>
<dbReference type="PANTHER" id="PTHR38015">
    <property type="entry name" value="BLR6086 PROTEIN"/>
    <property type="match status" value="1"/>
</dbReference>
<dbReference type="InterPro" id="IPR008927">
    <property type="entry name" value="6-PGluconate_DH-like_C_sf"/>
</dbReference>
<dbReference type="PANTHER" id="PTHR38015:SF1">
    <property type="entry name" value="OPINE DEHYDROGENASE DOMAIN-CONTAINING PROTEIN"/>
    <property type="match status" value="1"/>
</dbReference>
<gene>
    <name evidence="3" type="ORF">GN277_03130</name>
</gene>
<name>A0A7X3MDR4_9FIRM</name>
<reference evidence="3 4" key="1">
    <citation type="submission" date="2019-12" db="EMBL/GenBank/DDBJ databases">
        <title>Sporaefaciens musculi gen. nov., sp. nov., a novel bacterium isolated from the caecum of an obese mouse.</title>
        <authorList>
            <person name="Rasmussen T.S."/>
            <person name="Streidl T."/>
            <person name="Hitch T.C.A."/>
            <person name="Wortmann E."/>
            <person name="Deptula P."/>
            <person name="Hansen M."/>
            <person name="Nielsen D.S."/>
            <person name="Clavel T."/>
            <person name="Vogensen F.K."/>
        </authorList>
    </citation>
    <scope>NUCLEOTIDE SEQUENCE [LARGE SCALE GENOMIC DNA]</scope>
    <source>
        <strain evidence="3 4">WCA-9-b2</strain>
    </source>
</reference>
<comment type="caution">
    <text evidence="3">The sequence shown here is derived from an EMBL/GenBank/DDBJ whole genome shotgun (WGS) entry which is preliminary data.</text>
</comment>
<feature type="domain" description="Opine dehydrogenase" evidence="1">
    <location>
        <begin position="183"/>
        <end position="327"/>
    </location>
</feature>
<dbReference type="InterPro" id="IPR051729">
    <property type="entry name" value="Opine/Lysopine_DH"/>
</dbReference>
<evidence type="ECO:0000259" key="2">
    <source>
        <dbReference type="Pfam" id="PF02558"/>
    </source>
</evidence>
<dbReference type="Pfam" id="PF02317">
    <property type="entry name" value="Octopine_DH"/>
    <property type="match status" value="1"/>
</dbReference>
<keyword evidence="4" id="KW-1185">Reference proteome</keyword>